<evidence type="ECO:0000313" key="2">
    <source>
        <dbReference type="Proteomes" id="UP000789901"/>
    </source>
</evidence>
<keyword evidence="2" id="KW-1185">Reference proteome</keyword>
<organism evidence="1 2">
    <name type="scientific">Gigaspora margarita</name>
    <dbReference type="NCBI Taxonomy" id="4874"/>
    <lineage>
        <taxon>Eukaryota</taxon>
        <taxon>Fungi</taxon>
        <taxon>Fungi incertae sedis</taxon>
        <taxon>Mucoromycota</taxon>
        <taxon>Glomeromycotina</taxon>
        <taxon>Glomeromycetes</taxon>
        <taxon>Diversisporales</taxon>
        <taxon>Gigasporaceae</taxon>
        <taxon>Gigaspora</taxon>
    </lineage>
</organism>
<evidence type="ECO:0000313" key="1">
    <source>
        <dbReference type="EMBL" id="CAG8837369.1"/>
    </source>
</evidence>
<sequence>MRIKFDEGWKVIPKNAISKIESNIQMQIKLNLVFLAQDTYHRDLPENEQKLKDCAAWKDKEKGNIAVMGAAVVQMNEKEEVFLEEVLAYTTGWLSSTRAELL</sequence>
<name>A0ABN7WPA7_GIGMA</name>
<accession>A0ABN7WPA7</accession>
<comment type="caution">
    <text evidence="1">The sequence shown here is derived from an EMBL/GenBank/DDBJ whole genome shotgun (WGS) entry which is preliminary data.</text>
</comment>
<protein>
    <submittedName>
        <fullName evidence="1">44780_t:CDS:1</fullName>
    </submittedName>
</protein>
<gene>
    <name evidence="1" type="ORF">GMARGA_LOCUS33464</name>
</gene>
<proteinExistence type="predicted"/>
<feature type="non-terminal residue" evidence="1">
    <location>
        <position position="102"/>
    </location>
</feature>
<reference evidence="1 2" key="1">
    <citation type="submission" date="2021-06" db="EMBL/GenBank/DDBJ databases">
        <authorList>
            <person name="Kallberg Y."/>
            <person name="Tangrot J."/>
            <person name="Rosling A."/>
        </authorList>
    </citation>
    <scope>NUCLEOTIDE SEQUENCE [LARGE SCALE GENOMIC DNA]</scope>
    <source>
        <strain evidence="1 2">120-4 pot B 10/14</strain>
    </source>
</reference>
<dbReference type="EMBL" id="CAJVQB010055719">
    <property type="protein sequence ID" value="CAG8837369.1"/>
    <property type="molecule type" value="Genomic_DNA"/>
</dbReference>
<dbReference type="Proteomes" id="UP000789901">
    <property type="component" value="Unassembled WGS sequence"/>
</dbReference>